<evidence type="ECO:0000313" key="15">
    <source>
        <dbReference type="Proteomes" id="UP000440004"/>
    </source>
</evidence>
<evidence type="ECO:0000256" key="1">
    <source>
        <dbReference type="ARBA" id="ARBA00001946"/>
    </source>
</evidence>
<evidence type="ECO:0000256" key="6">
    <source>
        <dbReference type="ARBA" id="ARBA00022741"/>
    </source>
</evidence>
<dbReference type="InterPro" id="IPR017438">
    <property type="entry name" value="ATP-NAD_kinase_N"/>
</dbReference>
<dbReference type="PROSITE" id="PS50146">
    <property type="entry name" value="DAGK"/>
    <property type="match status" value="1"/>
</dbReference>
<feature type="domain" description="DAGKc" evidence="13">
    <location>
        <begin position="1"/>
        <end position="128"/>
    </location>
</feature>
<keyword evidence="7 14" id="KW-0418">Kinase</keyword>
<comment type="similarity">
    <text evidence="2">Belongs to the diacylglycerol/lipid kinase family.</text>
</comment>
<evidence type="ECO:0000256" key="2">
    <source>
        <dbReference type="ARBA" id="ARBA00005983"/>
    </source>
</evidence>
<evidence type="ECO:0000256" key="9">
    <source>
        <dbReference type="ARBA" id="ARBA00022842"/>
    </source>
</evidence>
<dbReference type="NCBIfam" id="TIGR00147">
    <property type="entry name" value="YegS/Rv2252/BmrU family lipid kinase"/>
    <property type="match status" value="1"/>
</dbReference>
<dbReference type="Gene3D" id="2.60.200.40">
    <property type="match status" value="1"/>
</dbReference>
<dbReference type="GO" id="GO:0008654">
    <property type="term" value="P:phospholipid biosynthetic process"/>
    <property type="evidence" value="ECO:0007669"/>
    <property type="project" value="UniProtKB-KW"/>
</dbReference>
<comment type="cofactor">
    <cofactor evidence="1">
        <name>Mg(2+)</name>
        <dbReference type="ChEBI" id="CHEBI:18420"/>
    </cofactor>
</comment>
<dbReference type="GO" id="GO:0005886">
    <property type="term" value="C:plasma membrane"/>
    <property type="evidence" value="ECO:0007669"/>
    <property type="project" value="TreeGrafter"/>
</dbReference>
<dbReference type="AlphaFoldDB" id="A0A6A7KD13"/>
<dbReference type="InterPro" id="IPR050187">
    <property type="entry name" value="Lipid_Phosphate_FormReg"/>
</dbReference>
<dbReference type="Pfam" id="PF00781">
    <property type="entry name" value="DAGK_cat"/>
    <property type="match status" value="1"/>
</dbReference>
<dbReference type="InterPro" id="IPR045540">
    <property type="entry name" value="YegS/DAGK_C"/>
</dbReference>
<keyword evidence="6" id="KW-0547">Nucleotide-binding</keyword>
<dbReference type="SMART" id="SM00046">
    <property type="entry name" value="DAGKc"/>
    <property type="match status" value="1"/>
</dbReference>
<gene>
    <name evidence="14" type="ORF">GC105_13940</name>
</gene>
<keyword evidence="5" id="KW-0479">Metal-binding</keyword>
<accession>A0A6A7KD13</accession>
<dbReference type="GO" id="GO:0016301">
    <property type="term" value="F:kinase activity"/>
    <property type="evidence" value="ECO:0007669"/>
    <property type="project" value="UniProtKB-KW"/>
</dbReference>
<dbReference type="EMBL" id="WHNX01000030">
    <property type="protein sequence ID" value="MPW26883.1"/>
    <property type="molecule type" value="Genomic_DNA"/>
</dbReference>
<evidence type="ECO:0000256" key="8">
    <source>
        <dbReference type="ARBA" id="ARBA00022840"/>
    </source>
</evidence>
<dbReference type="PANTHER" id="PTHR12358">
    <property type="entry name" value="SPHINGOSINE KINASE"/>
    <property type="match status" value="1"/>
</dbReference>
<evidence type="ECO:0000256" key="5">
    <source>
        <dbReference type="ARBA" id="ARBA00022723"/>
    </source>
</evidence>
<evidence type="ECO:0000256" key="11">
    <source>
        <dbReference type="ARBA" id="ARBA00023209"/>
    </source>
</evidence>
<evidence type="ECO:0000256" key="4">
    <source>
        <dbReference type="ARBA" id="ARBA00022679"/>
    </source>
</evidence>
<dbReference type="GO" id="GO:0005524">
    <property type="term" value="F:ATP binding"/>
    <property type="evidence" value="ECO:0007669"/>
    <property type="project" value="UniProtKB-KW"/>
</dbReference>
<dbReference type="PANTHER" id="PTHR12358:SF106">
    <property type="entry name" value="LIPID KINASE YEGS"/>
    <property type="match status" value="1"/>
</dbReference>
<dbReference type="Pfam" id="PF19279">
    <property type="entry name" value="YegS_C"/>
    <property type="match status" value="1"/>
</dbReference>
<dbReference type="Proteomes" id="UP000440004">
    <property type="component" value="Unassembled WGS sequence"/>
</dbReference>
<dbReference type="InterPro" id="IPR001206">
    <property type="entry name" value="Diacylglycerol_kinase_cat_dom"/>
</dbReference>
<reference evidence="14 15" key="1">
    <citation type="submission" date="2019-10" db="EMBL/GenBank/DDBJ databases">
        <title>Alkalibaculum tamaniensis sp.nov., a new alkaliphilic acetogen, isolated on methoxylated aromatics from a mud volcano.</title>
        <authorList>
            <person name="Khomyakova M.A."/>
            <person name="Merkel A.Y."/>
            <person name="Bonch-Osmolovskaya E.A."/>
            <person name="Slobodkin A.I."/>
        </authorList>
    </citation>
    <scope>NUCLEOTIDE SEQUENCE [LARGE SCALE GENOMIC DNA]</scope>
    <source>
        <strain evidence="14 15">M08DMB</strain>
    </source>
</reference>
<keyword evidence="12" id="KW-1208">Phospholipid metabolism</keyword>
<evidence type="ECO:0000256" key="10">
    <source>
        <dbReference type="ARBA" id="ARBA00023098"/>
    </source>
</evidence>
<keyword evidence="3" id="KW-0444">Lipid biosynthesis</keyword>
<keyword evidence="8" id="KW-0067">ATP-binding</keyword>
<evidence type="ECO:0000256" key="3">
    <source>
        <dbReference type="ARBA" id="ARBA00022516"/>
    </source>
</evidence>
<keyword evidence="11" id="KW-0594">Phospholipid biosynthesis</keyword>
<comment type="caution">
    <text evidence="14">The sequence shown here is derived from an EMBL/GenBank/DDBJ whole genome shotgun (WGS) entry which is preliminary data.</text>
</comment>
<evidence type="ECO:0000256" key="12">
    <source>
        <dbReference type="ARBA" id="ARBA00023264"/>
    </source>
</evidence>
<organism evidence="14 15">
    <name type="scientific">Alkalibaculum sporogenes</name>
    <dbReference type="NCBI Taxonomy" id="2655001"/>
    <lineage>
        <taxon>Bacteria</taxon>
        <taxon>Bacillati</taxon>
        <taxon>Bacillota</taxon>
        <taxon>Clostridia</taxon>
        <taxon>Eubacteriales</taxon>
        <taxon>Eubacteriaceae</taxon>
        <taxon>Alkalibaculum</taxon>
    </lineage>
</organism>
<evidence type="ECO:0000256" key="7">
    <source>
        <dbReference type="ARBA" id="ARBA00022777"/>
    </source>
</evidence>
<dbReference type="SUPFAM" id="SSF111331">
    <property type="entry name" value="NAD kinase/diacylglycerol kinase-like"/>
    <property type="match status" value="1"/>
</dbReference>
<dbReference type="Gene3D" id="3.40.50.10330">
    <property type="entry name" value="Probable inorganic polyphosphate/atp-NAD kinase, domain 1"/>
    <property type="match status" value="1"/>
</dbReference>
<dbReference type="GO" id="GO:0046872">
    <property type="term" value="F:metal ion binding"/>
    <property type="evidence" value="ECO:0007669"/>
    <property type="project" value="UniProtKB-KW"/>
</dbReference>
<keyword evidence="4" id="KW-0808">Transferase</keyword>
<evidence type="ECO:0000259" key="13">
    <source>
        <dbReference type="PROSITE" id="PS50146"/>
    </source>
</evidence>
<name>A0A6A7KD13_9FIRM</name>
<keyword evidence="15" id="KW-1185">Reference proteome</keyword>
<keyword evidence="10" id="KW-0443">Lipid metabolism</keyword>
<proteinExistence type="inferred from homology"/>
<keyword evidence="9" id="KW-0460">Magnesium</keyword>
<sequence>MNIFFIVNPVAGKGKSKDLIPFIESACKENKVNYKIEISNGEGSVKHLAKQAVSEGYKKVIAVGGDGTINEVVNGIVGYDAALGIIPGGSGNDFLRSISNNSDPLNAIQDVIHGTISKIDLGLCNNRYFINVGSVGIDAEVVIRTETTKKIFSGSLAYIAAALYTIFTYKGWNLRIDIDNHIIQGKTLLTAVANGKYYGGGIMPAPKAKIDDGYYDLCHISHMSKLKMFSVFPKYIKGTHSNIKEVTFIKGKQINITCDTPFAINLDGEIMIDTKADFSIIHQGIDVIFPKSK</sequence>
<evidence type="ECO:0000313" key="14">
    <source>
        <dbReference type="EMBL" id="MPW26883.1"/>
    </source>
</evidence>
<dbReference type="InterPro" id="IPR016064">
    <property type="entry name" value="NAD/diacylglycerol_kinase_sf"/>
</dbReference>
<dbReference type="InterPro" id="IPR005218">
    <property type="entry name" value="Diacylglycerol/lipid_kinase"/>
</dbReference>
<protein>
    <submittedName>
        <fullName evidence="14">YegS/Rv2252/BmrU family lipid kinase</fullName>
    </submittedName>
</protein>
<dbReference type="RefSeq" id="WP_152806005.1">
    <property type="nucleotide sequence ID" value="NZ_WHNX01000030.1"/>
</dbReference>